<dbReference type="NCBIfam" id="TIGR00562">
    <property type="entry name" value="proto_IX_ox"/>
    <property type="match status" value="1"/>
</dbReference>
<keyword evidence="6 11" id="KW-0274">FAD</keyword>
<keyword evidence="9 11" id="KW-0627">Porphyrin biosynthesis</keyword>
<proteinExistence type="inferred from homology"/>
<evidence type="ECO:0000256" key="3">
    <source>
        <dbReference type="ARBA" id="ARBA00010551"/>
    </source>
</evidence>
<evidence type="ECO:0000256" key="6">
    <source>
        <dbReference type="ARBA" id="ARBA00022827"/>
    </source>
</evidence>
<evidence type="ECO:0000256" key="1">
    <source>
        <dbReference type="ARBA" id="ARBA00002600"/>
    </source>
</evidence>
<dbReference type="GO" id="GO:0004729">
    <property type="term" value="F:oxygen-dependent protoporphyrinogen oxidase activity"/>
    <property type="evidence" value="ECO:0007669"/>
    <property type="project" value="UniProtKB-UniRule"/>
</dbReference>
<reference evidence="13" key="1">
    <citation type="submission" date="2023-02" db="EMBL/GenBank/DDBJ databases">
        <title>Identification and recombinant expression of a fungal hydrolase from Papiliotrema laurentii that hydrolyzes apple cutin and clears colloidal polyester polyurethane.</title>
        <authorList>
            <consortium name="DOE Joint Genome Institute"/>
            <person name="Roman V.A."/>
            <person name="Bojanowski C."/>
            <person name="Crable B.R."/>
            <person name="Wagner D.N."/>
            <person name="Hung C.S."/>
            <person name="Nadeau L.J."/>
            <person name="Schratz L."/>
            <person name="Haridas S."/>
            <person name="Pangilinan J."/>
            <person name="Lipzen A."/>
            <person name="Na H."/>
            <person name="Yan M."/>
            <person name="Ng V."/>
            <person name="Grigoriev I.V."/>
            <person name="Spatafora J.W."/>
            <person name="Barlow D."/>
            <person name="Biffinger J."/>
            <person name="Kelley-Loughnane N."/>
            <person name="Varaljay V.A."/>
            <person name="Crookes-Goodson W.J."/>
        </authorList>
    </citation>
    <scope>NUCLEOTIDE SEQUENCE</scope>
    <source>
        <strain evidence="13">5307AH</strain>
    </source>
</reference>
<comment type="subcellular location">
    <subcellularLocation>
        <location evidence="11">Mitochondrion inner membrane</location>
    </subcellularLocation>
</comment>
<dbReference type="InterPro" id="IPR002937">
    <property type="entry name" value="Amino_oxidase"/>
</dbReference>
<comment type="similarity">
    <text evidence="3 11">Belongs to the protoporphyrinogen/coproporphyrinogen oxidase family. Protoporphyrinogen oxidase subfamily.</text>
</comment>
<keyword evidence="8 11" id="KW-0350">Heme biosynthesis</keyword>
<keyword evidence="5 11" id="KW-0285">Flavoprotein</keyword>
<organism evidence="13 14">
    <name type="scientific">Papiliotrema laurentii</name>
    <name type="common">Cryptococcus laurentii</name>
    <dbReference type="NCBI Taxonomy" id="5418"/>
    <lineage>
        <taxon>Eukaryota</taxon>
        <taxon>Fungi</taxon>
        <taxon>Dikarya</taxon>
        <taxon>Basidiomycota</taxon>
        <taxon>Agaricomycotina</taxon>
        <taxon>Tremellomycetes</taxon>
        <taxon>Tremellales</taxon>
        <taxon>Rhynchogastremaceae</taxon>
        <taxon>Papiliotrema</taxon>
    </lineage>
</organism>
<evidence type="ECO:0000256" key="11">
    <source>
        <dbReference type="RuleBase" id="RU367069"/>
    </source>
</evidence>
<sequence>MAPPQHVTILGAGLSGLTAAYRLSGSCPGTRVTLLDSADRTGGWIRSTRYEVRNGEEEGEVYLESGPRSIRPKGSPGAAGMLRLIVDLGLQDDIIPIDKTHPSARNRFILRSNRLRKLGLNPFTSAISTSTMLRAAAEVWRAKRPVEGVDGHGGGDVEDDDESVYAFLSRRFGAGVTELASAGMHGIYAASLEDLSAQAVLGRVWGYEAEYGSVLRGLYRDGKSDRGRREKEEERKRWEELGELGRVRQGWAMYGLKGGLGTLTRRLEQAVRSRSNVEVRLGESVQSVELTPRGVEYQVSTPSGSFTTSHLVSSIPTPALTPLIPSLALPLNPRTTVGVVSLVFPLSPSTIHPNGFGYLIPRPPSSSHSPAHPTNPSGVLGVVFDSTALPGLDTLTNITKLTVMIGGPYYSSYIPTLPTPSSPDHLVPQALQHLRTVFPCLDGVDPIITQTALHRECIPTYTPGHVARARALQGRMKAGPWAGRLSLIGNEWKGIGLNNSIWTAETVSDALAEGQQVTGLEGM</sequence>
<dbReference type="EMBL" id="JAODAN010000009">
    <property type="protein sequence ID" value="KAK1922262.1"/>
    <property type="molecule type" value="Genomic_DNA"/>
</dbReference>
<evidence type="ECO:0000313" key="13">
    <source>
        <dbReference type="EMBL" id="KAK1922262.1"/>
    </source>
</evidence>
<dbReference type="AlphaFoldDB" id="A0AAD9CUB3"/>
<keyword evidence="7 11" id="KW-0560">Oxidoreductase</keyword>
<evidence type="ECO:0000256" key="8">
    <source>
        <dbReference type="ARBA" id="ARBA00023133"/>
    </source>
</evidence>
<evidence type="ECO:0000256" key="2">
    <source>
        <dbReference type="ARBA" id="ARBA00005073"/>
    </source>
</evidence>
<evidence type="ECO:0000256" key="4">
    <source>
        <dbReference type="ARBA" id="ARBA00012867"/>
    </source>
</evidence>
<dbReference type="SUPFAM" id="SSF54373">
    <property type="entry name" value="FAD-linked reductases, C-terminal domain"/>
    <property type="match status" value="1"/>
</dbReference>
<evidence type="ECO:0000256" key="10">
    <source>
        <dbReference type="ARBA" id="ARBA00047554"/>
    </source>
</evidence>
<accession>A0AAD9CUB3</accession>
<dbReference type="EC" id="1.3.3.4" evidence="4 11"/>
<dbReference type="GO" id="GO:0005743">
    <property type="term" value="C:mitochondrial inner membrane"/>
    <property type="evidence" value="ECO:0007669"/>
    <property type="project" value="UniProtKB-SubCell"/>
</dbReference>
<dbReference type="PANTHER" id="PTHR42923">
    <property type="entry name" value="PROTOPORPHYRINOGEN OXIDASE"/>
    <property type="match status" value="1"/>
</dbReference>
<evidence type="ECO:0000256" key="5">
    <source>
        <dbReference type="ARBA" id="ARBA00022630"/>
    </source>
</evidence>
<protein>
    <recommendedName>
        <fullName evidence="4 11">Protoporphyrinogen oxidase</fullName>
        <ecNumber evidence="4 11">1.3.3.4</ecNumber>
    </recommendedName>
</protein>
<evidence type="ECO:0000259" key="12">
    <source>
        <dbReference type="Pfam" id="PF01593"/>
    </source>
</evidence>
<dbReference type="InterPro" id="IPR050464">
    <property type="entry name" value="Zeta_carotene_desat/Oxidored"/>
</dbReference>
<evidence type="ECO:0000256" key="7">
    <source>
        <dbReference type="ARBA" id="ARBA00023002"/>
    </source>
</evidence>
<comment type="function">
    <text evidence="1 11">Catalyzes the 6-electron oxidation of protoporphyrinogen-IX to form protoporphyrin-IX.</text>
</comment>
<comment type="pathway">
    <text evidence="2 11">Porphyrin-containing compound metabolism; protoporphyrin-IX biosynthesis; protoporphyrin-IX from protoporphyrinogen-IX: step 1/1.</text>
</comment>
<name>A0AAD9CUB3_PAPLA</name>
<comment type="caution">
    <text evidence="13">The sequence shown here is derived from an EMBL/GenBank/DDBJ whole genome shotgun (WGS) entry which is preliminary data.</text>
</comment>
<comment type="catalytic activity">
    <reaction evidence="10 11">
        <text>protoporphyrinogen IX + 3 O2 = protoporphyrin IX + 3 H2O2</text>
        <dbReference type="Rhea" id="RHEA:25576"/>
        <dbReference type="ChEBI" id="CHEBI:15379"/>
        <dbReference type="ChEBI" id="CHEBI:16240"/>
        <dbReference type="ChEBI" id="CHEBI:57306"/>
        <dbReference type="ChEBI" id="CHEBI:57307"/>
        <dbReference type="EC" id="1.3.3.4"/>
    </reaction>
</comment>
<dbReference type="SUPFAM" id="SSF51905">
    <property type="entry name" value="FAD/NAD(P)-binding domain"/>
    <property type="match status" value="1"/>
</dbReference>
<dbReference type="Pfam" id="PF01593">
    <property type="entry name" value="Amino_oxidase"/>
    <property type="match status" value="1"/>
</dbReference>
<dbReference type="PANTHER" id="PTHR42923:SF3">
    <property type="entry name" value="PROTOPORPHYRINOGEN OXIDASE"/>
    <property type="match status" value="1"/>
</dbReference>
<evidence type="ECO:0000313" key="14">
    <source>
        <dbReference type="Proteomes" id="UP001182556"/>
    </source>
</evidence>
<gene>
    <name evidence="13" type="ORF">DB88DRAFT_442451</name>
</gene>
<dbReference type="Gene3D" id="3.50.50.60">
    <property type="entry name" value="FAD/NAD(P)-binding domain"/>
    <property type="match status" value="1"/>
</dbReference>
<comment type="cofactor">
    <cofactor evidence="11">
        <name>FAD</name>
        <dbReference type="ChEBI" id="CHEBI:57692"/>
    </cofactor>
    <text evidence="11">Binds 1 FAD per subunit.</text>
</comment>
<keyword evidence="14" id="KW-1185">Reference proteome</keyword>
<dbReference type="InterPro" id="IPR004572">
    <property type="entry name" value="Protoporphyrinogen_oxidase"/>
</dbReference>
<feature type="domain" description="Amine oxidase" evidence="12">
    <location>
        <begin position="14"/>
        <end position="472"/>
    </location>
</feature>
<dbReference type="InterPro" id="IPR036188">
    <property type="entry name" value="FAD/NAD-bd_sf"/>
</dbReference>
<dbReference type="GO" id="GO:0006782">
    <property type="term" value="P:protoporphyrinogen IX biosynthetic process"/>
    <property type="evidence" value="ECO:0007669"/>
    <property type="project" value="UniProtKB-UniRule"/>
</dbReference>
<dbReference type="Proteomes" id="UP001182556">
    <property type="component" value="Unassembled WGS sequence"/>
</dbReference>
<evidence type="ECO:0000256" key="9">
    <source>
        <dbReference type="ARBA" id="ARBA00023244"/>
    </source>
</evidence>